<dbReference type="CDD" id="cd23945">
    <property type="entry name" value="PAPS_reductase"/>
    <property type="match status" value="1"/>
</dbReference>
<dbReference type="EMBL" id="CAFBMO010000008">
    <property type="protein sequence ID" value="CAB4898525.1"/>
    <property type="molecule type" value="Genomic_DNA"/>
</dbReference>
<dbReference type="InterPro" id="IPR004511">
    <property type="entry name" value="PAPS/APS_Rdtase"/>
</dbReference>
<feature type="domain" description="Phosphoadenosine phosphosulphate reductase" evidence="4">
    <location>
        <begin position="54"/>
        <end position="210"/>
    </location>
</feature>
<dbReference type="InterPro" id="IPR014729">
    <property type="entry name" value="Rossmann-like_a/b/a_fold"/>
</dbReference>
<reference evidence="6" key="1">
    <citation type="submission" date="2020-05" db="EMBL/GenBank/DDBJ databases">
        <authorList>
            <person name="Chiriac C."/>
            <person name="Salcher M."/>
            <person name="Ghai R."/>
            <person name="Kavagutti S V."/>
        </authorList>
    </citation>
    <scope>NUCLEOTIDE SEQUENCE</scope>
</reference>
<dbReference type="EMBL" id="CAEZWR010000056">
    <property type="protein sequence ID" value="CAB4662329.1"/>
    <property type="molecule type" value="Genomic_DNA"/>
</dbReference>
<name>A0A6J6LNH2_9ZZZZ</name>
<dbReference type="GO" id="GO:0004604">
    <property type="term" value="F:phosphoadenylyl-sulfate reductase (thioredoxin) activity"/>
    <property type="evidence" value="ECO:0007669"/>
    <property type="project" value="InterPro"/>
</dbReference>
<comment type="similarity">
    <text evidence="1">Belongs to the PAPS reductase family. CysH subfamily.</text>
</comment>
<evidence type="ECO:0000313" key="6">
    <source>
        <dbReference type="EMBL" id="CAB4662329.1"/>
    </source>
</evidence>
<dbReference type="Pfam" id="PF01507">
    <property type="entry name" value="PAPS_reduct"/>
    <property type="match status" value="1"/>
</dbReference>
<evidence type="ECO:0000256" key="3">
    <source>
        <dbReference type="ARBA" id="ARBA00024327"/>
    </source>
</evidence>
<evidence type="ECO:0000256" key="1">
    <source>
        <dbReference type="ARBA" id="ARBA00009732"/>
    </source>
</evidence>
<dbReference type="AlphaFoldDB" id="A0A6J6LNH2"/>
<gene>
    <name evidence="5" type="ORF">UFOPK1908_00615</name>
    <name evidence="6" type="ORF">UFOPK2282_00625</name>
    <name evidence="7" type="ORF">UFOPK3576_00335</name>
</gene>
<keyword evidence="2" id="KW-0560">Oxidoreductase</keyword>
<dbReference type="PANTHER" id="PTHR46509:SF1">
    <property type="entry name" value="PHOSPHOADENOSINE PHOSPHOSULFATE REDUCTASE"/>
    <property type="match status" value="1"/>
</dbReference>
<dbReference type="Gene3D" id="3.40.50.620">
    <property type="entry name" value="HUPs"/>
    <property type="match status" value="1"/>
</dbReference>
<evidence type="ECO:0000256" key="2">
    <source>
        <dbReference type="ARBA" id="ARBA00023002"/>
    </source>
</evidence>
<evidence type="ECO:0000313" key="7">
    <source>
        <dbReference type="EMBL" id="CAB4898525.1"/>
    </source>
</evidence>
<dbReference type="PANTHER" id="PTHR46509">
    <property type="entry name" value="PHOSPHOADENOSINE PHOSPHOSULFATE REDUCTASE"/>
    <property type="match status" value="1"/>
</dbReference>
<proteinExistence type="inferred from homology"/>
<dbReference type="NCBIfam" id="TIGR00434">
    <property type="entry name" value="cysH"/>
    <property type="match status" value="1"/>
</dbReference>
<evidence type="ECO:0000259" key="4">
    <source>
        <dbReference type="Pfam" id="PF01507"/>
    </source>
</evidence>
<dbReference type="HAMAP" id="MF_00063">
    <property type="entry name" value="CysH"/>
    <property type="match status" value="1"/>
</dbReference>
<dbReference type="EMBL" id="CAEZVB010000020">
    <property type="protein sequence ID" value="CAB4619091.1"/>
    <property type="molecule type" value="Genomic_DNA"/>
</dbReference>
<accession>A0A6J6LNH2</accession>
<dbReference type="SUPFAM" id="SSF52402">
    <property type="entry name" value="Adenine nucleotide alpha hydrolases-like"/>
    <property type="match status" value="1"/>
</dbReference>
<dbReference type="GO" id="GO:0019379">
    <property type="term" value="P:sulfate assimilation, phosphoadenylyl sulfate reduction by phosphoadenylyl-sulfate reductase (thioredoxin)"/>
    <property type="evidence" value="ECO:0007669"/>
    <property type="project" value="InterPro"/>
</dbReference>
<evidence type="ECO:0000313" key="5">
    <source>
        <dbReference type="EMBL" id="CAB4619091.1"/>
    </source>
</evidence>
<comment type="pathway">
    <text evidence="3">Sulfur metabolism; hydrogen sulfide biosynthesis; sulfite from sulfate.</text>
</comment>
<organism evidence="6">
    <name type="scientific">freshwater metagenome</name>
    <dbReference type="NCBI Taxonomy" id="449393"/>
    <lineage>
        <taxon>unclassified sequences</taxon>
        <taxon>metagenomes</taxon>
        <taxon>ecological metagenomes</taxon>
    </lineage>
</organism>
<dbReference type="PIRSF" id="PIRSF000857">
    <property type="entry name" value="PAPS_reductase"/>
    <property type="match status" value="1"/>
</dbReference>
<dbReference type="GO" id="GO:0005737">
    <property type="term" value="C:cytoplasm"/>
    <property type="evidence" value="ECO:0007669"/>
    <property type="project" value="TreeGrafter"/>
</dbReference>
<dbReference type="NCBIfam" id="NF002537">
    <property type="entry name" value="PRK02090.1"/>
    <property type="match status" value="1"/>
</dbReference>
<dbReference type="InterPro" id="IPR002500">
    <property type="entry name" value="PAPS_reduct_dom"/>
</dbReference>
<sequence>MSIAQRSDARVLQAVARYATAGLQGADAAEVIRWAADSFAGRVVATQAMANTTISHLIAATAPEIPVVFLDTGYHFPETLATRDDLVARTNINLLTITPVMSLQEQDELYGENLWDRDPDLCCKIRKVQPMEESLVGYEAWITGLRVAAAPHREDVPVVEFDEKRGVLKISPILHWSDEDLLRYTLENDVPVNPLMYAGYPSIGCAPCTARVEVGADPRSGRWAGKEKTECGLHT</sequence>
<protein>
    <submittedName>
        <fullName evidence="6">Unannotated protein</fullName>
    </submittedName>
</protein>